<dbReference type="InterPro" id="IPR025582">
    <property type="entry name" value="YARHG_dom"/>
</dbReference>
<feature type="signal peptide" evidence="1">
    <location>
        <begin position="1"/>
        <end position="29"/>
    </location>
</feature>
<keyword evidence="4" id="KW-1185">Reference proteome</keyword>
<accession>A7IHW6</accession>
<feature type="chain" id="PRO_5002710181" description="YARHG domain-containing protein" evidence="1">
    <location>
        <begin position="30"/>
        <end position="96"/>
    </location>
</feature>
<dbReference type="STRING" id="78245.Xaut_2366"/>
<evidence type="ECO:0000256" key="1">
    <source>
        <dbReference type="SAM" id="SignalP"/>
    </source>
</evidence>
<sequence length="96" mass="10492">MRKMGTLLCAMAGALLPGALPALAPAAHAQALSELSCRALWVQRNAVYAERGYCFKTADAIATFGERCFPPYGQLTPSQQRYVDEVKAWEARKGCR</sequence>
<proteinExistence type="predicted"/>
<organism evidence="3 4">
    <name type="scientific">Xanthobacter autotrophicus (strain ATCC BAA-1158 / Py2)</name>
    <dbReference type="NCBI Taxonomy" id="78245"/>
    <lineage>
        <taxon>Bacteria</taxon>
        <taxon>Pseudomonadati</taxon>
        <taxon>Pseudomonadota</taxon>
        <taxon>Alphaproteobacteria</taxon>
        <taxon>Hyphomicrobiales</taxon>
        <taxon>Xanthobacteraceae</taxon>
        <taxon>Xanthobacter</taxon>
    </lineage>
</organism>
<dbReference type="Gene3D" id="1.20.58.1690">
    <property type="match status" value="1"/>
</dbReference>
<name>A7IHW6_XANP2</name>
<dbReference type="SMART" id="SM01324">
    <property type="entry name" value="YARHG"/>
    <property type="match status" value="1"/>
</dbReference>
<dbReference type="AlphaFoldDB" id="A7IHW6"/>
<dbReference type="InterPro" id="IPR038434">
    <property type="entry name" value="YARHG_sf"/>
</dbReference>
<evidence type="ECO:0000259" key="2">
    <source>
        <dbReference type="SMART" id="SM01324"/>
    </source>
</evidence>
<dbReference type="Pfam" id="PF13308">
    <property type="entry name" value="YARHG"/>
    <property type="match status" value="1"/>
</dbReference>
<dbReference type="HOGENOM" id="CLU_182973_0_0_5"/>
<dbReference type="KEGG" id="xau:Xaut_2366"/>
<protein>
    <recommendedName>
        <fullName evidence="2">YARHG domain-containing protein</fullName>
    </recommendedName>
</protein>
<dbReference type="EMBL" id="CP000781">
    <property type="protein sequence ID" value="ABS67609.1"/>
    <property type="molecule type" value="Genomic_DNA"/>
</dbReference>
<feature type="domain" description="YARHG" evidence="2">
    <location>
        <begin position="12"/>
        <end position="91"/>
    </location>
</feature>
<evidence type="ECO:0000313" key="3">
    <source>
        <dbReference type="EMBL" id="ABS67609.1"/>
    </source>
</evidence>
<keyword evidence="1" id="KW-0732">Signal</keyword>
<gene>
    <name evidence="3" type="ordered locus">Xaut_2366</name>
</gene>
<evidence type="ECO:0000313" key="4">
    <source>
        <dbReference type="Proteomes" id="UP000002417"/>
    </source>
</evidence>
<reference evidence="3 4" key="1">
    <citation type="submission" date="2007-07" db="EMBL/GenBank/DDBJ databases">
        <title>Complete sequence of chromosome of Xanthobacter autotrophicus Py2.</title>
        <authorList>
            <consortium name="US DOE Joint Genome Institute"/>
            <person name="Copeland A."/>
            <person name="Lucas S."/>
            <person name="Lapidus A."/>
            <person name="Barry K."/>
            <person name="Glavina del Rio T."/>
            <person name="Hammon N."/>
            <person name="Israni S."/>
            <person name="Dalin E."/>
            <person name="Tice H."/>
            <person name="Pitluck S."/>
            <person name="Sims D."/>
            <person name="Brettin T."/>
            <person name="Bruce D."/>
            <person name="Detter J.C."/>
            <person name="Han C."/>
            <person name="Tapia R."/>
            <person name="Brainard J."/>
            <person name="Schmutz J."/>
            <person name="Larimer F."/>
            <person name="Land M."/>
            <person name="Hauser L."/>
            <person name="Kyrpides N."/>
            <person name="Kim E."/>
            <person name="Ensigns S.A."/>
            <person name="Richardson P."/>
        </authorList>
    </citation>
    <scope>NUCLEOTIDE SEQUENCE [LARGE SCALE GENOMIC DNA]</scope>
    <source>
        <strain evidence="4">ATCC BAA-1158 / Py2</strain>
    </source>
</reference>
<dbReference type="Proteomes" id="UP000002417">
    <property type="component" value="Chromosome"/>
</dbReference>